<dbReference type="InterPro" id="IPR000086">
    <property type="entry name" value="NUDIX_hydrolase_dom"/>
</dbReference>
<accession>A0A1M6HUB3</accession>
<dbReference type="RefSeq" id="WP_072986137.1">
    <property type="nucleotide sequence ID" value="NZ_FQZB01000007.1"/>
</dbReference>
<evidence type="ECO:0000313" key="13">
    <source>
        <dbReference type="EMBL" id="SHJ25750.1"/>
    </source>
</evidence>
<evidence type="ECO:0000256" key="1">
    <source>
        <dbReference type="ARBA" id="ARBA00001946"/>
    </source>
</evidence>
<dbReference type="InterPro" id="IPR047127">
    <property type="entry name" value="MutT-like"/>
</dbReference>
<dbReference type="EC" id="3.6.1.55" evidence="11"/>
<dbReference type="GO" id="GO:0008413">
    <property type="term" value="F:8-oxo-7,8-dihydroguanosine triphosphate pyrophosphatase activity"/>
    <property type="evidence" value="ECO:0007669"/>
    <property type="project" value="TreeGrafter"/>
</dbReference>
<dbReference type="GO" id="GO:0006260">
    <property type="term" value="P:DNA replication"/>
    <property type="evidence" value="ECO:0007669"/>
    <property type="project" value="UniProtKB-KW"/>
</dbReference>
<dbReference type="SUPFAM" id="SSF55811">
    <property type="entry name" value="Nudix"/>
    <property type="match status" value="1"/>
</dbReference>
<reference evidence="13 14" key="1">
    <citation type="submission" date="2016-11" db="EMBL/GenBank/DDBJ databases">
        <authorList>
            <person name="Jaros S."/>
            <person name="Januszkiewicz K."/>
            <person name="Wedrychowicz H."/>
        </authorList>
    </citation>
    <scope>NUCLEOTIDE SEQUENCE [LARGE SCALE GENOMIC DNA]</scope>
    <source>
        <strain evidence="13 14">DSM 21758</strain>
    </source>
</reference>
<dbReference type="GO" id="GO:0046872">
    <property type="term" value="F:metal ion binding"/>
    <property type="evidence" value="ECO:0007669"/>
    <property type="project" value="UniProtKB-KW"/>
</dbReference>
<dbReference type="PROSITE" id="PS00893">
    <property type="entry name" value="NUDIX_BOX"/>
    <property type="match status" value="1"/>
</dbReference>
<dbReference type="STRING" id="1121302.SAMN02745163_01582"/>
<dbReference type="PANTHER" id="PTHR47707:SF1">
    <property type="entry name" value="NUDIX HYDROLASE FAMILY PROTEIN"/>
    <property type="match status" value="1"/>
</dbReference>
<evidence type="ECO:0000256" key="11">
    <source>
        <dbReference type="ARBA" id="ARBA00038905"/>
    </source>
</evidence>
<dbReference type="CDD" id="cd04693">
    <property type="entry name" value="NUDIX_Hydrolase"/>
    <property type="match status" value="1"/>
</dbReference>
<protein>
    <recommendedName>
        <fullName evidence="11">8-oxo-dGTP diphosphatase</fullName>
        <ecNumber evidence="11">3.6.1.55</ecNumber>
    </recommendedName>
</protein>
<evidence type="ECO:0000256" key="9">
    <source>
        <dbReference type="ARBA" id="ARBA00023204"/>
    </source>
</evidence>
<proteinExistence type="inferred from homology"/>
<keyword evidence="6" id="KW-0227">DNA damage</keyword>
<dbReference type="GO" id="GO:0006281">
    <property type="term" value="P:DNA repair"/>
    <property type="evidence" value="ECO:0007669"/>
    <property type="project" value="UniProtKB-KW"/>
</dbReference>
<dbReference type="InterPro" id="IPR020084">
    <property type="entry name" value="NUDIX_hydrolase_CS"/>
</dbReference>
<dbReference type="Proteomes" id="UP000184310">
    <property type="component" value="Unassembled WGS sequence"/>
</dbReference>
<evidence type="ECO:0000256" key="4">
    <source>
        <dbReference type="ARBA" id="ARBA00022705"/>
    </source>
</evidence>
<gene>
    <name evidence="13" type="ORF">SAMN02745163_01582</name>
</gene>
<dbReference type="EMBL" id="FQZB01000007">
    <property type="protein sequence ID" value="SHJ25750.1"/>
    <property type="molecule type" value="Genomic_DNA"/>
</dbReference>
<keyword evidence="14" id="KW-1185">Reference proteome</keyword>
<dbReference type="OrthoDB" id="9786032at2"/>
<dbReference type="GO" id="GO:0044715">
    <property type="term" value="F:8-oxo-dGDP phosphatase activity"/>
    <property type="evidence" value="ECO:0007669"/>
    <property type="project" value="TreeGrafter"/>
</dbReference>
<evidence type="ECO:0000313" key="14">
    <source>
        <dbReference type="Proteomes" id="UP000184310"/>
    </source>
</evidence>
<keyword evidence="5" id="KW-0479">Metal-binding</keyword>
<evidence type="ECO:0000256" key="6">
    <source>
        <dbReference type="ARBA" id="ARBA00022763"/>
    </source>
</evidence>
<dbReference type="AlphaFoldDB" id="A0A1M6HUB3"/>
<evidence type="ECO:0000256" key="10">
    <source>
        <dbReference type="ARBA" id="ARBA00035861"/>
    </source>
</evidence>
<feature type="domain" description="Nudix hydrolase" evidence="12">
    <location>
        <begin position="29"/>
        <end position="158"/>
    </location>
</feature>
<sequence length="164" mass="19600">MKEYWDLYDENRNKVNLIHERGVPIKSGLYHMVVSVWIRNKDGKYLMSKRHPNKQYPNLWECTGGAVILGETSLQAAIREVKEELGIELDENLGKLIYSKRRDECQDFYYVWLFNSEIDLSKLTLQEEEVVEARWMSKEEIDVFFEKKKIHPLLGYYQEIFSDK</sequence>
<evidence type="ECO:0000256" key="8">
    <source>
        <dbReference type="ARBA" id="ARBA00022842"/>
    </source>
</evidence>
<comment type="similarity">
    <text evidence="2">Belongs to the Nudix hydrolase family.</text>
</comment>
<dbReference type="Gene3D" id="3.90.79.10">
    <property type="entry name" value="Nucleoside Triphosphate Pyrophosphohydrolase"/>
    <property type="match status" value="1"/>
</dbReference>
<evidence type="ECO:0000256" key="5">
    <source>
        <dbReference type="ARBA" id="ARBA00022723"/>
    </source>
</evidence>
<dbReference type="Pfam" id="PF00293">
    <property type="entry name" value="NUDIX"/>
    <property type="match status" value="1"/>
</dbReference>
<evidence type="ECO:0000256" key="3">
    <source>
        <dbReference type="ARBA" id="ARBA00022457"/>
    </source>
</evidence>
<dbReference type="InterPro" id="IPR015797">
    <property type="entry name" value="NUDIX_hydrolase-like_dom_sf"/>
</dbReference>
<comment type="catalytic activity">
    <reaction evidence="10">
        <text>8-oxo-dGTP + H2O = 8-oxo-dGMP + diphosphate + H(+)</text>
        <dbReference type="Rhea" id="RHEA:31575"/>
        <dbReference type="ChEBI" id="CHEBI:15377"/>
        <dbReference type="ChEBI" id="CHEBI:15378"/>
        <dbReference type="ChEBI" id="CHEBI:33019"/>
        <dbReference type="ChEBI" id="CHEBI:63224"/>
        <dbReference type="ChEBI" id="CHEBI:77896"/>
        <dbReference type="EC" id="3.6.1.55"/>
    </reaction>
</comment>
<name>A0A1M6HUB3_9CLOT</name>
<dbReference type="GO" id="GO:0044716">
    <property type="term" value="F:8-oxo-GDP phosphatase activity"/>
    <property type="evidence" value="ECO:0007669"/>
    <property type="project" value="TreeGrafter"/>
</dbReference>
<comment type="cofactor">
    <cofactor evidence="1">
        <name>Mg(2+)</name>
        <dbReference type="ChEBI" id="CHEBI:18420"/>
    </cofactor>
</comment>
<keyword evidence="9" id="KW-0234">DNA repair</keyword>
<keyword evidence="8" id="KW-0460">Magnesium</keyword>
<dbReference type="GO" id="GO:0035539">
    <property type="term" value="F:8-oxo-7,8-dihydrodeoxyguanosine triphosphate pyrophosphatase activity"/>
    <property type="evidence" value="ECO:0007669"/>
    <property type="project" value="UniProtKB-EC"/>
</dbReference>
<evidence type="ECO:0000256" key="2">
    <source>
        <dbReference type="ARBA" id="ARBA00005582"/>
    </source>
</evidence>
<keyword evidence="3" id="KW-0515">Mutator protein</keyword>
<dbReference type="PROSITE" id="PS51462">
    <property type="entry name" value="NUDIX"/>
    <property type="match status" value="1"/>
</dbReference>
<evidence type="ECO:0000259" key="12">
    <source>
        <dbReference type="PROSITE" id="PS51462"/>
    </source>
</evidence>
<evidence type="ECO:0000256" key="7">
    <source>
        <dbReference type="ARBA" id="ARBA00022801"/>
    </source>
</evidence>
<organism evidence="13 14">
    <name type="scientific">Clostridium cavendishii DSM 21758</name>
    <dbReference type="NCBI Taxonomy" id="1121302"/>
    <lineage>
        <taxon>Bacteria</taxon>
        <taxon>Bacillati</taxon>
        <taxon>Bacillota</taxon>
        <taxon>Clostridia</taxon>
        <taxon>Eubacteriales</taxon>
        <taxon>Clostridiaceae</taxon>
        <taxon>Clostridium</taxon>
    </lineage>
</organism>
<keyword evidence="7" id="KW-0378">Hydrolase</keyword>
<keyword evidence="4" id="KW-0235">DNA replication</keyword>
<dbReference type="PANTHER" id="PTHR47707">
    <property type="entry name" value="8-OXO-DGTP DIPHOSPHATASE"/>
    <property type="match status" value="1"/>
</dbReference>